<evidence type="ECO:0000313" key="3">
    <source>
        <dbReference type="EMBL" id="MCF6377194.1"/>
    </source>
</evidence>
<evidence type="ECO:0000256" key="1">
    <source>
        <dbReference type="SAM" id="MobiDB-lite"/>
    </source>
</evidence>
<proteinExistence type="predicted"/>
<dbReference type="Proteomes" id="UP001201161">
    <property type="component" value="Unassembled WGS sequence"/>
</dbReference>
<keyword evidence="4" id="KW-1185">Reference proteome</keyword>
<protein>
    <submittedName>
        <fullName evidence="3">Uncharacterized protein</fullName>
    </submittedName>
</protein>
<keyword evidence="2" id="KW-0732">Signal</keyword>
<feature type="region of interest" description="Disordered" evidence="1">
    <location>
        <begin position="29"/>
        <end position="49"/>
    </location>
</feature>
<feature type="chain" id="PRO_5046112645" evidence="2">
    <location>
        <begin position="21"/>
        <end position="326"/>
    </location>
</feature>
<dbReference type="EMBL" id="JAKJHZ010000005">
    <property type="protein sequence ID" value="MCF6377194.1"/>
    <property type="molecule type" value="Genomic_DNA"/>
</dbReference>
<evidence type="ECO:0000313" key="4">
    <source>
        <dbReference type="Proteomes" id="UP001201161"/>
    </source>
</evidence>
<evidence type="ECO:0000256" key="2">
    <source>
        <dbReference type="SAM" id="SignalP"/>
    </source>
</evidence>
<dbReference type="RefSeq" id="WP_236400438.1">
    <property type="nucleotide sequence ID" value="NZ_JAKJHZ010000005.1"/>
</dbReference>
<comment type="caution">
    <text evidence="3">The sequence shown here is derived from an EMBL/GenBank/DDBJ whole genome shotgun (WGS) entry which is preliminary data.</text>
</comment>
<reference evidence="3 4" key="1">
    <citation type="submission" date="2022-01" db="EMBL/GenBank/DDBJ databases">
        <title>Nocardioides sp. nov., an actinomycete isolated from mining soil.</title>
        <authorList>
            <person name="Liu L."/>
        </authorList>
    </citation>
    <scope>NUCLEOTIDE SEQUENCE [LARGE SCALE GENOMIC DNA]</scope>
    <source>
        <strain evidence="3 4">KLBMP 9356</strain>
    </source>
</reference>
<sequence>MRRTTATALISALAAGLALAAPAGAAAPTTDLQPQRLERGPDVAGPSVEDGVFVDGGRRVDLPGNDGAVIGDTPTGWVVGTWRTNAVGERLGGRVVKVDTSGNVVTLARRVDPMSLVLGEDGSYLVGVLDPSRSRGTVTVWGVVSTDASPSGERGFRGYPEVLAVNGVKALIRTTTRTFWWNFARDEVRKPLTTKPAGPANVQHDLLQTFTKDPYLGGCAQVVRLQRPATVRWRSCRERVAAFSPDGATMITIGILTDGVGPGEVTLRRTDGKKLATWTTSWFDGWRWESPEAVLLDVNGARTSATVRCVLADCENATDPVKVQSP</sequence>
<gene>
    <name evidence="3" type="ORF">L2K70_06235</name>
</gene>
<feature type="signal peptide" evidence="2">
    <location>
        <begin position="1"/>
        <end position="20"/>
    </location>
</feature>
<name>A0ABS9HAD8_9ACTN</name>
<accession>A0ABS9HAD8</accession>
<organism evidence="3 4">
    <name type="scientific">Nocardioides potassii</name>
    <dbReference type="NCBI Taxonomy" id="2911371"/>
    <lineage>
        <taxon>Bacteria</taxon>
        <taxon>Bacillati</taxon>
        <taxon>Actinomycetota</taxon>
        <taxon>Actinomycetes</taxon>
        <taxon>Propionibacteriales</taxon>
        <taxon>Nocardioidaceae</taxon>
        <taxon>Nocardioides</taxon>
    </lineage>
</organism>